<gene>
    <name evidence="14" type="ORF">CYCCA115_LOCUS15590</name>
</gene>
<feature type="domain" description="Chorismate-utilising enzyme C-terminal" evidence="9">
    <location>
        <begin position="310"/>
        <end position="596"/>
    </location>
</feature>
<keyword evidence="8" id="KW-0732">Signal</keyword>
<dbReference type="Gene3D" id="3.60.120.10">
    <property type="entry name" value="Anthranilate synthase"/>
    <property type="match status" value="1"/>
</dbReference>
<dbReference type="Pfam" id="PF00425">
    <property type="entry name" value="Chorismate_bind"/>
    <property type="match status" value="1"/>
</dbReference>
<feature type="region of interest" description="Disordered" evidence="7">
    <location>
        <begin position="45"/>
        <end position="72"/>
    </location>
</feature>
<dbReference type="NCBIfam" id="TIGR00173">
    <property type="entry name" value="menD"/>
    <property type="match status" value="1"/>
</dbReference>
<dbReference type="PANTHER" id="PTHR42916">
    <property type="entry name" value="2-SUCCINYL-5-ENOLPYRUVYL-6-HYDROXY-3-CYCLOHEXENE-1-CARBOXYLATE SYNTHASE"/>
    <property type="match status" value="1"/>
</dbReference>
<organism evidence="14 15">
    <name type="scientific">Cylindrotheca closterium</name>
    <dbReference type="NCBI Taxonomy" id="2856"/>
    <lineage>
        <taxon>Eukaryota</taxon>
        <taxon>Sar</taxon>
        <taxon>Stramenopiles</taxon>
        <taxon>Ochrophyta</taxon>
        <taxon>Bacillariophyta</taxon>
        <taxon>Bacillariophyceae</taxon>
        <taxon>Bacillariophycidae</taxon>
        <taxon>Bacillariales</taxon>
        <taxon>Bacillariaceae</taxon>
        <taxon>Cylindrotheca</taxon>
    </lineage>
</organism>
<evidence type="ECO:0000256" key="6">
    <source>
        <dbReference type="ARBA" id="ARBA00023239"/>
    </source>
</evidence>
<dbReference type="Pfam" id="PF03364">
    <property type="entry name" value="Polyketide_cyc"/>
    <property type="match status" value="1"/>
</dbReference>
<dbReference type="SUPFAM" id="SSF52518">
    <property type="entry name" value="Thiamin diphosphate-binding fold (THDP-binding)"/>
    <property type="match status" value="2"/>
</dbReference>
<dbReference type="CDD" id="cd02009">
    <property type="entry name" value="TPP_SHCHC_synthase"/>
    <property type="match status" value="1"/>
</dbReference>
<proteinExistence type="inferred from homology"/>
<evidence type="ECO:0008006" key="16">
    <source>
        <dbReference type="Google" id="ProtNLM"/>
    </source>
</evidence>
<dbReference type="InterPro" id="IPR012001">
    <property type="entry name" value="Thiamin_PyroP_enz_TPP-bd_dom"/>
</dbReference>
<dbReference type="InterPro" id="IPR004433">
    <property type="entry name" value="MenaQ_synth_MenD"/>
</dbReference>
<dbReference type="GO" id="GO:0070204">
    <property type="term" value="F:2-succinyl-5-enolpyruvyl-6-hydroxy-3-cyclohexene-1-carboxylic-acid synthase activity"/>
    <property type="evidence" value="ECO:0007669"/>
    <property type="project" value="InterPro"/>
</dbReference>
<keyword evidence="6" id="KW-0456">Lyase</keyword>
<protein>
    <recommendedName>
        <fullName evidence="16">Isochorismate synthase</fullName>
    </recommendedName>
</protein>
<evidence type="ECO:0000259" key="13">
    <source>
        <dbReference type="Pfam" id="PF13378"/>
    </source>
</evidence>
<dbReference type="InterPro" id="IPR036849">
    <property type="entry name" value="Enolase-like_C_sf"/>
</dbReference>
<dbReference type="Pfam" id="PF13378">
    <property type="entry name" value="MR_MLE_C"/>
    <property type="match status" value="1"/>
</dbReference>
<dbReference type="Gene3D" id="3.40.50.1220">
    <property type="entry name" value="TPP-binding domain"/>
    <property type="match status" value="1"/>
</dbReference>
<dbReference type="Pfam" id="PF12697">
    <property type="entry name" value="Abhydrolase_6"/>
    <property type="match status" value="1"/>
</dbReference>
<feature type="domain" description="Enolase C-terminal" evidence="13">
    <location>
        <begin position="1885"/>
        <end position="2000"/>
    </location>
</feature>
<accession>A0AAD2JJD8</accession>
<dbReference type="GO" id="GO:0046872">
    <property type="term" value="F:metal ion binding"/>
    <property type="evidence" value="ECO:0007669"/>
    <property type="project" value="UniProtKB-KW"/>
</dbReference>
<comment type="caution">
    <text evidence="14">The sequence shown here is derived from an EMBL/GenBank/DDBJ whole genome shotgun (WGS) entry which is preliminary data.</text>
</comment>
<dbReference type="Proteomes" id="UP001295423">
    <property type="component" value="Unassembled WGS sequence"/>
</dbReference>
<dbReference type="InterPro" id="IPR000073">
    <property type="entry name" value="AB_hydrolase_1"/>
</dbReference>
<dbReference type="InterPro" id="IPR015890">
    <property type="entry name" value="Chorismate_C"/>
</dbReference>
<dbReference type="Gene3D" id="3.30.530.20">
    <property type="match status" value="1"/>
</dbReference>
<sequence length="2360" mass="258712">MKRHPLHKLAVLAATAASFTNAFTTTSSHYSNSVKLPFLPKTAQHASVETTNEGHLVNGKTNGAPSELELDTDTGRTLSPYNILYPEHFRITSSEIMKRESTLHTCLQLLRQVLTFISSGDATLPEQARVLRIEHAISHNIDPLCWLQAQKEADDKPPSLYFATAEGTLEAAVYGSSKIYRGTTFDDHFWDLVQELPEESHFYGGQRFDTETDHSHVADEWASFSKGLWILPAIEIRRTKESPADTMATTTVAVHLYKDDGDDSIGFSLAASRLLTLLTHVSDATTPAKAPTTLPPVLSRVSTYANRDGQEMYETGVSAALAEFSKDNNTLEKVVLARRMDLSFSQHATVDPLDILRKWKFGNKPGGHMFCIGAGGEGGDFFGCTPERLFQVQHGAVVSEALAGTRPRGSTQDADEELARQLYSSSKDQMENRITGKFIRSAFEELKERGLVTVGKANTLEDSSEDYEFGGTFYVRRLRHLQHLCQRYSCDLTDNTKPTDVIKFLLKQLHPTPAVCGFPQNQAIEFIREYESSNFDRGFYSGPVGFVSKQKTDIVVAIRSGLASKALERPKISVYAGAGIVPGSTVQGEWSETSYKLAVVSSIFPQSPITLQSIPTPNAAWAAAFIEELVRNGITQFYICPGSRSTPLVAAIAKTARTNIGAINAMSIHDERGAGFRALGYGRGFGQPAAVITSSGTAIANLYPSIIEAGMDGVPLLVITADRPYENRNTGANQAIDQVKAFSSTYVRWFRDILPPSDDVPVAVGLSDASHGVNVAREQRGPVHLNIQFRENLAPDAGPIRNDDRIGSITKFDGVRFTDTPGFQRWSFGGGVWTKSFGNTGAVDTNHVAYIAKLIKNSKRGIIVVGNIRKSTTQSHSDVAETFQMIDNLAKIIGFPIFASAQSGGLRFESSAVVPFAEHLLRCPLVGENLRPDVVIQFGSPLISTEVTKVIKTSTADDNLQHVLVHPHHPSERVDPEFTVSQKVDSEILPFVKYLCNVLATGPLSSSSLSPIIGLGRSIQNEIRSIVDTAAADVWMNENGTVTMTEPEIILSLSELISRQERNEYSLFLSNSMPIRDAEAFLYPLSTPSSRTKGWKGVVDIAVNRGASGIDGIISSAAGFADATKRKTILLVGDVGGMENSQTSCEGVNPDTFLLLIQQVAALHDINSLHGLKSGITGKDIYSQYGNHLTTVVVNNGGGGIFSFLPLSKHGTDVGFEEFFATPTTTFSFEKGAAAFDLPYQKVRNFDELFQSYLDSEKKEQSGLIEVEVVARDSNVKVHGKITREISDVVVRKLGGHAADDYSKEILPLAVYNNMHSEKSNRSSTSFERKTMVLLHGWMGDKSEWDGVVQFLIELLPPEWSVISIDLPGHGESRMRRSNQFHSIREALGLREESDSNLDVDQIARSVFVTLRKHNIDFVDAIAGYSLGGRVALAMKRMAMNNYHDGDLPDFSCLNDSSRLVLVSAFPGDISSNATEVPLHLQNEHKTRKHKDDRLSQEIQQMANNFELTPRSPSDAKIHWSKFLQRWYSAPLWGNLKSSGDLYNVMIDKRVSSLSNRAFDLAAVLEQCSPPLNRLDDWRAAQAERTLFITGDLDEKYSRIGDAWQSLSPTLSHKKLKDKGHALLTEAPSEIAEAINSFLQTDPGEENSQKEAGEIDDKISSIPPYPKDSNRMDSAGIAATASKFPHFQMEEVIGSLEFEPFAIDLVDGGKKTKGVAGIGWGDRSKTAESSMKRRHGFIIQLSSEDGTKVGIGEVSPLAGLHPESLGDTEDQLNAIASEIAGDRDYTMPGFDPAQILAMDGALDEFLYSFCVALGIERLLLSVRSGIEMALIALSSQIVSMPIHQALVKFSPSVYKVRSSSSFLPLNGLVTRGTLPLAISDKNAVAYDSWKFKIGHQSPANDLRAISTALQLPPSNAGGQKPLIRADGNRGFNETEALEFLSAIRDIGLDRLEYIEEPLRVASEMSSWSLREHTGRLQKLYEETRVPFALDESIVDLAELHSYDFSSIMEDLKRVVPTRSGCVALILKPSLLGLELSLRLARAAKIELNVGAVFTSAFENGVGLSFIAFLASLSDQTGGRETTRLFSHGLGTFEMLSADCLSPNFASYVNTKGQVNVASLSRAFFGLSLDEMESLSSSSLPLLQAQLSDEDAVTASSLNDVQSSGRMLSDEFEASTTISSDGREITVVASLPLPFSAEIANARFTDLPQQPRWSPWISSVAYLDDGETEWTLQVRGIHFRWRATSTLLEEPYKGIQWESVSGLKNTGFVEFIPEDDACLMKVTIAFISPRILSSLFRGTSVFFEDFLRNKIFKWSLEMFRDVVKGDLALEEGNIDLGDALFSSVEGKANAIQASLSAPFDT</sequence>
<evidence type="ECO:0000313" key="15">
    <source>
        <dbReference type="Proteomes" id="UP001295423"/>
    </source>
</evidence>
<dbReference type="HAMAP" id="MF_01659">
    <property type="entry name" value="MenD"/>
    <property type="match status" value="1"/>
</dbReference>
<dbReference type="Gene3D" id="3.30.390.10">
    <property type="entry name" value="Enolase-like, N-terminal domain"/>
    <property type="match status" value="1"/>
</dbReference>
<dbReference type="PANTHER" id="PTHR42916:SF1">
    <property type="entry name" value="PROTEIN PHYLLO, CHLOROPLASTIC"/>
    <property type="match status" value="1"/>
</dbReference>
<evidence type="ECO:0000256" key="1">
    <source>
        <dbReference type="ARBA" id="ARBA00022679"/>
    </source>
</evidence>
<evidence type="ECO:0000256" key="2">
    <source>
        <dbReference type="ARBA" id="ARBA00022723"/>
    </source>
</evidence>
<keyword evidence="1" id="KW-0808">Transferase</keyword>
<keyword evidence="2" id="KW-0479">Metal-binding</keyword>
<evidence type="ECO:0000256" key="7">
    <source>
        <dbReference type="SAM" id="MobiDB-lite"/>
    </source>
</evidence>
<feature type="signal peptide" evidence="8">
    <location>
        <begin position="1"/>
        <end position="22"/>
    </location>
</feature>
<dbReference type="InterPro" id="IPR029017">
    <property type="entry name" value="Enolase-like_N"/>
</dbReference>
<dbReference type="SUPFAM" id="SSF56322">
    <property type="entry name" value="ADC synthase"/>
    <property type="match status" value="1"/>
</dbReference>
<dbReference type="InterPro" id="IPR023393">
    <property type="entry name" value="START-like_dom_sf"/>
</dbReference>
<dbReference type="SUPFAM" id="SSF51604">
    <property type="entry name" value="Enolase C-terminal domain-like"/>
    <property type="match status" value="1"/>
</dbReference>
<evidence type="ECO:0000256" key="8">
    <source>
        <dbReference type="SAM" id="SignalP"/>
    </source>
</evidence>
<feature type="domain" description="Thiamine pyrophosphate enzyme N-terminal TPP-binding" evidence="10">
    <location>
        <begin position="622"/>
        <end position="740"/>
    </location>
</feature>
<keyword evidence="4" id="KW-0786">Thiamine pyrophosphate</keyword>
<evidence type="ECO:0000259" key="10">
    <source>
        <dbReference type="Pfam" id="PF02776"/>
    </source>
</evidence>
<evidence type="ECO:0000256" key="5">
    <source>
        <dbReference type="ARBA" id="ARBA00023211"/>
    </source>
</evidence>
<dbReference type="InterPro" id="IPR029065">
    <property type="entry name" value="Enolase_C-like"/>
</dbReference>
<evidence type="ECO:0000256" key="3">
    <source>
        <dbReference type="ARBA" id="ARBA00022842"/>
    </source>
</evidence>
<feature type="domain" description="AB hydrolase-1" evidence="12">
    <location>
        <begin position="1332"/>
        <end position="1634"/>
    </location>
</feature>
<evidence type="ECO:0000259" key="11">
    <source>
        <dbReference type="Pfam" id="PF03364"/>
    </source>
</evidence>
<dbReference type="InterPro" id="IPR005031">
    <property type="entry name" value="COQ10_START"/>
</dbReference>
<reference evidence="14" key="1">
    <citation type="submission" date="2023-08" db="EMBL/GenBank/DDBJ databases">
        <authorList>
            <person name="Audoor S."/>
            <person name="Bilcke G."/>
        </authorList>
    </citation>
    <scope>NUCLEOTIDE SEQUENCE</scope>
</reference>
<feature type="chain" id="PRO_5041947285" description="Isochorismate synthase" evidence="8">
    <location>
        <begin position="23"/>
        <end position="2360"/>
    </location>
</feature>
<dbReference type="InterPro" id="IPR029058">
    <property type="entry name" value="AB_hydrolase_fold"/>
</dbReference>
<feature type="compositionally biased region" description="Basic and acidic residues" evidence="7">
    <location>
        <begin position="1647"/>
        <end position="1659"/>
    </location>
</feature>
<evidence type="ECO:0000259" key="12">
    <source>
        <dbReference type="Pfam" id="PF12697"/>
    </source>
</evidence>
<dbReference type="GO" id="GO:0030976">
    <property type="term" value="F:thiamine pyrophosphate binding"/>
    <property type="evidence" value="ECO:0007669"/>
    <property type="project" value="InterPro"/>
</dbReference>
<evidence type="ECO:0000256" key="4">
    <source>
        <dbReference type="ARBA" id="ARBA00023052"/>
    </source>
</evidence>
<keyword evidence="5" id="KW-0464">Manganese</keyword>
<dbReference type="InterPro" id="IPR005801">
    <property type="entry name" value="ADC_synthase"/>
</dbReference>
<dbReference type="Pfam" id="PF02776">
    <property type="entry name" value="TPP_enzyme_N"/>
    <property type="match status" value="1"/>
</dbReference>
<dbReference type="Gene3D" id="3.20.20.120">
    <property type="entry name" value="Enolase-like C-terminal domain"/>
    <property type="match status" value="1"/>
</dbReference>
<dbReference type="GO" id="GO:0016829">
    <property type="term" value="F:lyase activity"/>
    <property type="evidence" value="ECO:0007669"/>
    <property type="project" value="UniProtKB-KW"/>
</dbReference>
<feature type="domain" description="Coenzyme Q-binding protein COQ10 START" evidence="11">
    <location>
        <begin position="2203"/>
        <end position="2285"/>
    </location>
</feature>
<evidence type="ECO:0000259" key="9">
    <source>
        <dbReference type="Pfam" id="PF00425"/>
    </source>
</evidence>
<dbReference type="GO" id="GO:0009234">
    <property type="term" value="P:menaquinone biosynthetic process"/>
    <property type="evidence" value="ECO:0007669"/>
    <property type="project" value="InterPro"/>
</dbReference>
<keyword evidence="3" id="KW-0460">Magnesium</keyword>
<dbReference type="SUPFAM" id="SSF54826">
    <property type="entry name" value="Enolase N-terminal domain-like"/>
    <property type="match status" value="1"/>
</dbReference>
<dbReference type="EMBL" id="CAKOGP040001881">
    <property type="protein sequence ID" value="CAJ1955113.1"/>
    <property type="molecule type" value="Genomic_DNA"/>
</dbReference>
<dbReference type="Gene3D" id="3.40.50.970">
    <property type="match status" value="2"/>
</dbReference>
<dbReference type="SUPFAM" id="SSF53474">
    <property type="entry name" value="alpha/beta-Hydrolases"/>
    <property type="match status" value="1"/>
</dbReference>
<feature type="region of interest" description="Disordered" evidence="7">
    <location>
        <begin position="1641"/>
        <end position="1669"/>
    </location>
</feature>
<keyword evidence="15" id="KW-1185">Reference proteome</keyword>
<name>A0AAD2JJD8_9STRA</name>
<evidence type="ECO:0000313" key="14">
    <source>
        <dbReference type="EMBL" id="CAJ1955113.1"/>
    </source>
</evidence>
<dbReference type="InterPro" id="IPR029061">
    <property type="entry name" value="THDP-binding"/>
</dbReference>
<dbReference type="Gene3D" id="3.40.50.1820">
    <property type="entry name" value="alpha/beta hydrolase"/>
    <property type="match status" value="1"/>
</dbReference>
<feature type="compositionally biased region" description="Polar residues" evidence="7">
    <location>
        <begin position="45"/>
        <end position="64"/>
    </location>
</feature>
<dbReference type="CDD" id="cd07037">
    <property type="entry name" value="TPP_PYR_MenD"/>
    <property type="match status" value="1"/>
</dbReference>
<dbReference type="SUPFAM" id="SSF55961">
    <property type="entry name" value="Bet v1-like"/>
    <property type="match status" value="1"/>
</dbReference>